<dbReference type="Gene3D" id="3.40.1010.10">
    <property type="entry name" value="Cobalt-precorrin-4 Transmethylase, Domain 1"/>
    <property type="match status" value="1"/>
</dbReference>
<dbReference type="NCBIfam" id="NF007113">
    <property type="entry name" value="PRK09562.1"/>
    <property type="match status" value="1"/>
</dbReference>
<dbReference type="GO" id="GO:0047429">
    <property type="term" value="F:nucleoside triphosphate diphosphatase activity"/>
    <property type="evidence" value="ECO:0007669"/>
    <property type="project" value="UniProtKB-EC"/>
</dbReference>
<dbReference type="InterPro" id="IPR048011">
    <property type="entry name" value="NTP-PPase_MazG-like_C"/>
</dbReference>
<name>A0ABW2PZA9_9BACL</name>
<dbReference type="Pfam" id="PF00590">
    <property type="entry name" value="TP_methylase"/>
    <property type="match status" value="1"/>
</dbReference>
<dbReference type="InterPro" id="IPR035013">
    <property type="entry name" value="YabN_N"/>
</dbReference>
<dbReference type="InterPro" id="IPR048015">
    <property type="entry name" value="NTP-PPase_MazG-like_N"/>
</dbReference>
<dbReference type="InterPro" id="IPR004518">
    <property type="entry name" value="MazG-like_dom"/>
</dbReference>
<dbReference type="InterPro" id="IPR014777">
    <property type="entry name" value="4pyrrole_Mease_sub1"/>
</dbReference>
<evidence type="ECO:0000313" key="4">
    <source>
        <dbReference type="Proteomes" id="UP001596505"/>
    </source>
</evidence>
<organism evidence="3 4">
    <name type="scientific">Scopulibacillus cellulosilyticus</name>
    <dbReference type="NCBI Taxonomy" id="2665665"/>
    <lineage>
        <taxon>Bacteria</taxon>
        <taxon>Bacillati</taxon>
        <taxon>Bacillota</taxon>
        <taxon>Bacilli</taxon>
        <taxon>Bacillales</taxon>
        <taxon>Sporolactobacillaceae</taxon>
        <taxon>Scopulibacillus</taxon>
    </lineage>
</organism>
<protein>
    <submittedName>
        <fullName evidence="3">Nucleoside triphosphate pyrophosphohydrolase</fullName>
        <ecNumber evidence="3">3.6.1.9</ecNumber>
    </submittedName>
</protein>
<dbReference type="InterPro" id="IPR000878">
    <property type="entry name" value="4pyrrol_Mease"/>
</dbReference>
<dbReference type="InterPro" id="IPR024180">
    <property type="entry name" value="Tetrapyrrole_Mease/MazG_pred"/>
</dbReference>
<dbReference type="SUPFAM" id="SSF53790">
    <property type="entry name" value="Tetrapyrrole methylase"/>
    <property type="match status" value="1"/>
</dbReference>
<proteinExistence type="predicted"/>
<feature type="domain" description="NTP pyrophosphohydrolase MazG-like" evidence="2">
    <location>
        <begin position="257"/>
        <end position="330"/>
    </location>
</feature>
<reference evidence="4" key="1">
    <citation type="journal article" date="2019" name="Int. J. Syst. Evol. Microbiol.">
        <title>The Global Catalogue of Microorganisms (GCM) 10K type strain sequencing project: providing services to taxonomists for standard genome sequencing and annotation.</title>
        <authorList>
            <consortium name="The Broad Institute Genomics Platform"/>
            <consortium name="The Broad Institute Genome Sequencing Center for Infectious Disease"/>
            <person name="Wu L."/>
            <person name="Ma J."/>
        </authorList>
    </citation>
    <scope>NUCLEOTIDE SEQUENCE [LARGE SCALE GENOMIC DNA]</scope>
    <source>
        <strain evidence="4">CGMCC 1.16305</strain>
    </source>
</reference>
<evidence type="ECO:0000259" key="1">
    <source>
        <dbReference type="Pfam" id="PF00590"/>
    </source>
</evidence>
<dbReference type="Proteomes" id="UP001596505">
    <property type="component" value="Unassembled WGS sequence"/>
</dbReference>
<dbReference type="PANTHER" id="PTHR30522:SF0">
    <property type="entry name" value="NUCLEOSIDE TRIPHOSPHATE PYROPHOSPHOHYDROLASE"/>
    <property type="match status" value="1"/>
</dbReference>
<dbReference type="InterPro" id="IPR011551">
    <property type="entry name" value="NTP_PyrPHydrolase_MazG"/>
</dbReference>
<feature type="domain" description="Tetrapyrrole methylase" evidence="1">
    <location>
        <begin position="4"/>
        <end position="208"/>
    </location>
</feature>
<dbReference type="NCBIfam" id="TIGR00444">
    <property type="entry name" value="mazG"/>
    <property type="match status" value="1"/>
</dbReference>
<dbReference type="EMBL" id="JBHTCO010000038">
    <property type="protein sequence ID" value="MFC7394736.1"/>
    <property type="molecule type" value="Genomic_DNA"/>
</dbReference>
<keyword evidence="3" id="KW-0378">Hydrolase</keyword>
<dbReference type="SUPFAM" id="SSF101386">
    <property type="entry name" value="all-alpha NTP pyrophosphatases"/>
    <property type="match status" value="2"/>
</dbReference>
<comment type="caution">
    <text evidence="3">The sequence shown here is derived from an EMBL/GenBank/DDBJ whole genome shotgun (WGS) entry which is preliminary data.</text>
</comment>
<evidence type="ECO:0000313" key="3">
    <source>
        <dbReference type="EMBL" id="MFC7394736.1"/>
    </source>
</evidence>
<gene>
    <name evidence="3" type="primary">mazG</name>
    <name evidence="3" type="ORF">ACFQRG_17575</name>
</gene>
<dbReference type="PANTHER" id="PTHR30522">
    <property type="entry name" value="NUCLEOSIDE TRIPHOSPHATE PYROPHOSPHOHYDROLASE"/>
    <property type="match status" value="1"/>
</dbReference>
<dbReference type="Pfam" id="PF03819">
    <property type="entry name" value="MazG"/>
    <property type="match status" value="1"/>
</dbReference>
<evidence type="ECO:0000259" key="2">
    <source>
        <dbReference type="Pfam" id="PF03819"/>
    </source>
</evidence>
<dbReference type="InterPro" id="IPR035996">
    <property type="entry name" value="4pyrrol_Methylase_sf"/>
</dbReference>
<dbReference type="CDD" id="cd11529">
    <property type="entry name" value="NTP-PPase_MazG_Cterm"/>
    <property type="match status" value="1"/>
</dbReference>
<dbReference type="CDD" id="cd11723">
    <property type="entry name" value="YabN_N_like"/>
    <property type="match status" value="1"/>
</dbReference>
<accession>A0ABW2PZA9</accession>
<dbReference type="EC" id="3.6.1.9" evidence="3"/>
<dbReference type="Gene3D" id="1.10.287.1080">
    <property type="entry name" value="MazG-like"/>
    <property type="match status" value="2"/>
</dbReference>
<dbReference type="PIRSF" id="PIRSF002845">
    <property type="entry name" value="Ttrprl_mtas_MazG"/>
    <property type="match status" value="1"/>
</dbReference>
<dbReference type="CDD" id="cd11528">
    <property type="entry name" value="NTP-PPase_MazG_Nterm"/>
    <property type="match status" value="1"/>
</dbReference>
<keyword evidence="4" id="KW-1185">Reference proteome</keyword>
<sequence>MACKITIIGLGAGGIDQLTLGIYKKLKETNKLFLRTADHPVVQDLKNEGIEYQSFDHIYTDQGTFEGVYEQIVKTLLKEAGQYEEIVYAVPGHPMVAERTVQLLLDDAQNQEEISVNIIGGQSFLDPLFTALKMDPIEGLNFVNAMDLDGDEISLHQHLVICQVYDAFVASEVKLVLLEHLPYDYPVVIVTACGHENEKVIHVPLHELDHSIEVDNLTSVYVPPVKDPDLLTHTFPSLRKVIRKLRSPEGCPWDRQQTHESLKRYLVEETYEVLEAIDQQDDDHLAEELGDVLLQVMLHAQIGEDEGYFSIDDVIRSITEKMIRRHPHVFSNEHVKNADEVVTNWEQIKAEEKGVKKDSSILNDVNQALPPLLKGLEYQKLAAKAGFDWEDIQSVWEKVDEELKEVKDAENQPDHLELEIGDLLFSVINVARWKGINPFLALERTNRKFLKRFTYIEHCARQEGKSINDLTLEQMDYIWEASKENE</sequence>
<dbReference type="RefSeq" id="WP_380968509.1">
    <property type="nucleotide sequence ID" value="NZ_JBHTCO010000038.1"/>
</dbReference>